<gene>
    <name evidence="1" type="ORF">SVUK_LOCUS6806</name>
</gene>
<accession>A0A3P7KX50</accession>
<name>A0A3P7KX50_STRVU</name>
<sequence length="239" mass="26520">RGGITRAAEEHCQKLQTPEHGCQQQSLEKKRSTHMLSLADVSARILSSLPSIYLRDDHHDKYDTVALRLLSESIERSETEPRSSHNIFQSLMDRTGCIAVSDQRSQPTDNTCENIFQNCPSGFELLCHDSSITPELEKLFNQTVGASKLDDDPEFAAHADLRPKIPSVQKQTSSLMTPASLGSHKLTTSSFRPKEIAAEDIDAIDVSSWKFPFSRSPSSSSGSSIDDINFEWTLPKASK</sequence>
<evidence type="ECO:0000313" key="2">
    <source>
        <dbReference type="Proteomes" id="UP000270094"/>
    </source>
</evidence>
<keyword evidence="2" id="KW-1185">Reference proteome</keyword>
<dbReference type="EMBL" id="UYYB01022194">
    <property type="protein sequence ID" value="VDM71808.1"/>
    <property type="molecule type" value="Genomic_DNA"/>
</dbReference>
<feature type="non-terminal residue" evidence="1">
    <location>
        <position position="1"/>
    </location>
</feature>
<dbReference type="AlphaFoldDB" id="A0A3P7KX50"/>
<dbReference type="Proteomes" id="UP000270094">
    <property type="component" value="Unassembled WGS sequence"/>
</dbReference>
<proteinExistence type="predicted"/>
<organism evidence="1 2">
    <name type="scientific">Strongylus vulgaris</name>
    <name type="common">Blood worm</name>
    <dbReference type="NCBI Taxonomy" id="40348"/>
    <lineage>
        <taxon>Eukaryota</taxon>
        <taxon>Metazoa</taxon>
        <taxon>Ecdysozoa</taxon>
        <taxon>Nematoda</taxon>
        <taxon>Chromadorea</taxon>
        <taxon>Rhabditida</taxon>
        <taxon>Rhabditina</taxon>
        <taxon>Rhabditomorpha</taxon>
        <taxon>Strongyloidea</taxon>
        <taxon>Strongylidae</taxon>
        <taxon>Strongylus</taxon>
    </lineage>
</organism>
<reference evidence="1 2" key="1">
    <citation type="submission" date="2018-11" db="EMBL/GenBank/DDBJ databases">
        <authorList>
            <consortium name="Pathogen Informatics"/>
        </authorList>
    </citation>
    <scope>NUCLEOTIDE SEQUENCE [LARGE SCALE GENOMIC DNA]</scope>
</reference>
<evidence type="ECO:0000313" key="1">
    <source>
        <dbReference type="EMBL" id="VDM71808.1"/>
    </source>
</evidence>
<dbReference type="OrthoDB" id="5816980at2759"/>
<protein>
    <submittedName>
        <fullName evidence="1">Uncharacterized protein</fullName>
    </submittedName>
</protein>